<dbReference type="EMBL" id="CP133623">
    <property type="protein sequence ID" value="WMV58133.1"/>
    <property type="molecule type" value="Genomic_DNA"/>
</dbReference>
<keyword evidence="3" id="KW-1185">Reference proteome</keyword>
<evidence type="ECO:0000256" key="1">
    <source>
        <dbReference type="SAM" id="MobiDB-lite"/>
    </source>
</evidence>
<accession>A0AAF0V3F8</accession>
<evidence type="ECO:0000313" key="2">
    <source>
        <dbReference type="EMBL" id="WMV58133.1"/>
    </source>
</evidence>
<sequence length="223" mass="24501">MPWTFELRAPNSITVASRTTRGTTACGAPRGNALGMGICLAPSGYENEMKAFTSVSPAFQWFPFTLVSSGSQNNYLMRWKPFTSAVQEMKTRRVNARRAEKENVNQGVHQGNQTPQANQAPVDPPAMMDVEIRLALLILTQAMTVQAQVVTTQAQAMTAQANRATGPHVNTVDSRLRDFTRMNPPVFLGSKVGEDPQEFMEEVYKIIDAMGVTSVEKAELAAY</sequence>
<proteinExistence type="predicted"/>
<reference evidence="2" key="1">
    <citation type="submission" date="2023-08" db="EMBL/GenBank/DDBJ databases">
        <title>A de novo genome assembly of Solanum verrucosum Schlechtendal, a Mexican diploid species geographically isolated from the other diploid A-genome species in potato relatives.</title>
        <authorList>
            <person name="Hosaka K."/>
        </authorList>
    </citation>
    <scope>NUCLEOTIDE SEQUENCE</scope>
    <source>
        <tissue evidence="2">Young leaves</tissue>
    </source>
</reference>
<dbReference type="AlphaFoldDB" id="A0AAF0V3F8"/>
<protein>
    <recommendedName>
        <fullName evidence="4">Gag-pol polyprotein</fullName>
    </recommendedName>
</protein>
<evidence type="ECO:0008006" key="4">
    <source>
        <dbReference type="Google" id="ProtNLM"/>
    </source>
</evidence>
<name>A0AAF0V3F8_SOLVR</name>
<organism evidence="2 3">
    <name type="scientific">Solanum verrucosum</name>
    <dbReference type="NCBI Taxonomy" id="315347"/>
    <lineage>
        <taxon>Eukaryota</taxon>
        <taxon>Viridiplantae</taxon>
        <taxon>Streptophyta</taxon>
        <taxon>Embryophyta</taxon>
        <taxon>Tracheophyta</taxon>
        <taxon>Spermatophyta</taxon>
        <taxon>Magnoliopsida</taxon>
        <taxon>eudicotyledons</taxon>
        <taxon>Gunneridae</taxon>
        <taxon>Pentapetalae</taxon>
        <taxon>asterids</taxon>
        <taxon>lamiids</taxon>
        <taxon>Solanales</taxon>
        <taxon>Solanaceae</taxon>
        <taxon>Solanoideae</taxon>
        <taxon>Solaneae</taxon>
        <taxon>Solanum</taxon>
    </lineage>
</organism>
<feature type="compositionally biased region" description="Polar residues" evidence="1">
    <location>
        <begin position="104"/>
        <end position="119"/>
    </location>
</feature>
<evidence type="ECO:0000313" key="3">
    <source>
        <dbReference type="Proteomes" id="UP001234989"/>
    </source>
</evidence>
<gene>
    <name evidence="2" type="ORF">MTR67_051518</name>
</gene>
<feature type="region of interest" description="Disordered" evidence="1">
    <location>
        <begin position="101"/>
        <end position="123"/>
    </location>
</feature>
<dbReference type="Proteomes" id="UP001234989">
    <property type="component" value="Chromosome 12"/>
</dbReference>